<gene>
    <name evidence="2" type="ORF">COU29_00375</name>
</gene>
<dbReference type="InterPro" id="IPR056906">
    <property type="entry name" value="ORF2/G2P_dom"/>
</dbReference>
<organism evidence="2 3">
    <name type="scientific">Candidatus Magasanikbacteria bacterium CG10_big_fil_rev_8_21_14_0_10_36_32</name>
    <dbReference type="NCBI Taxonomy" id="1974646"/>
    <lineage>
        <taxon>Bacteria</taxon>
        <taxon>Candidatus Magasanikiibacteriota</taxon>
    </lineage>
</organism>
<dbReference type="AlphaFoldDB" id="A0A2M6W7S5"/>
<evidence type="ECO:0000313" key="2">
    <source>
        <dbReference type="EMBL" id="PIT88821.1"/>
    </source>
</evidence>
<proteinExistence type="predicted"/>
<sequence>MSRLIHFNGDIHYSTKERLKISGDIFEYYEYGREYFVGSHPRTFRDKSKGTATDQETLDQMRYRRARRQIIDYTNSNVRAYFDQRGRAFWPIFITLTFGENVLDIKAANYEFTKFIQRLNTAVNGRKESFFKYVTVVEFQERGAIHYHSIFFNLPYKMEMKRIFEKCWGLGFTKIKAINRIMNVGRYITKYMTKEINNERLRGQKSYFISKGLYKPIVVNYDELIRPVLTILPQESIEYTKQNIKIDYFDSMNYTNYNLRKFPEQKKQALAFINRYIDYEEKKDEPIF</sequence>
<feature type="domain" description="Replication-associated protein ORF2/G2P" evidence="1">
    <location>
        <begin position="92"/>
        <end position="195"/>
    </location>
</feature>
<evidence type="ECO:0000259" key="1">
    <source>
        <dbReference type="Pfam" id="PF23343"/>
    </source>
</evidence>
<reference evidence="3" key="1">
    <citation type="submission" date="2017-09" db="EMBL/GenBank/DDBJ databases">
        <title>Depth-based differentiation of microbial function through sediment-hosted aquifers and enrichment of novel symbionts in the deep terrestrial subsurface.</title>
        <authorList>
            <person name="Probst A.J."/>
            <person name="Ladd B."/>
            <person name="Jarett J.K."/>
            <person name="Geller-Mcgrath D.E."/>
            <person name="Sieber C.M.K."/>
            <person name="Emerson J.B."/>
            <person name="Anantharaman K."/>
            <person name="Thomas B.C."/>
            <person name="Malmstrom R."/>
            <person name="Stieglmeier M."/>
            <person name="Klingl A."/>
            <person name="Woyke T."/>
            <person name="Ryan C.M."/>
            <person name="Banfield J.F."/>
        </authorList>
    </citation>
    <scope>NUCLEOTIDE SEQUENCE [LARGE SCALE GENOMIC DNA]</scope>
</reference>
<protein>
    <recommendedName>
        <fullName evidence="1">Replication-associated protein ORF2/G2P domain-containing protein</fullName>
    </recommendedName>
</protein>
<comment type="caution">
    <text evidence="2">The sequence shown here is derived from an EMBL/GenBank/DDBJ whole genome shotgun (WGS) entry which is preliminary data.</text>
</comment>
<dbReference type="Pfam" id="PF23343">
    <property type="entry name" value="REP_ORF2-G2P"/>
    <property type="match status" value="1"/>
</dbReference>
<name>A0A2M6W7S5_9BACT</name>
<accession>A0A2M6W7S5</accession>
<dbReference type="EMBL" id="PFBV01000001">
    <property type="protein sequence ID" value="PIT88821.1"/>
    <property type="molecule type" value="Genomic_DNA"/>
</dbReference>
<evidence type="ECO:0000313" key="3">
    <source>
        <dbReference type="Proteomes" id="UP000231426"/>
    </source>
</evidence>
<dbReference type="Proteomes" id="UP000231426">
    <property type="component" value="Unassembled WGS sequence"/>
</dbReference>